<evidence type="ECO:0000256" key="2">
    <source>
        <dbReference type="ARBA" id="ARBA00012489"/>
    </source>
</evidence>
<reference evidence="7" key="1">
    <citation type="submission" date="2021-01" db="EMBL/GenBank/DDBJ databases">
        <authorList>
            <person name="Eckstrom K.M.E."/>
        </authorList>
    </citation>
    <scope>NUCLEOTIDE SEQUENCE</scope>
    <source>
        <strain evidence="7">UVCC 0001</strain>
    </source>
</reference>
<comment type="caution">
    <text evidence="7">The sequence shown here is derived from an EMBL/GenBank/DDBJ whole genome shotgun (WGS) entry which is preliminary data.</text>
</comment>
<dbReference type="GO" id="GO:0005737">
    <property type="term" value="C:cytoplasm"/>
    <property type="evidence" value="ECO:0007669"/>
    <property type="project" value="TreeGrafter"/>
</dbReference>
<evidence type="ECO:0000256" key="5">
    <source>
        <dbReference type="SAM" id="MobiDB-lite"/>
    </source>
</evidence>
<comment type="catalytic activity">
    <reaction evidence="1">
        <text>All bonds known to be hydrolyzed by this endopeptidase have arginine in P1 and an acidic residue in P4. P6 is often occupied by an acidic residue or by a hydroxy-amino-acid residue, the phosphorylation of which enhances cleavage.</text>
        <dbReference type="EC" id="3.4.22.49"/>
    </reaction>
</comment>
<name>A0AAD9INC9_PROWI</name>
<keyword evidence="3" id="KW-0378">Hydrolase</keyword>
<keyword evidence="4" id="KW-0159">Chromosome partition</keyword>
<dbReference type="GO" id="GO:0005634">
    <property type="term" value="C:nucleus"/>
    <property type="evidence" value="ECO:0007669"/>
    <property type="project" value="InterPro"/>
</dbReference>
<proteinExistence type="predicted"/>
<feature type="domain" description="Peptidase C50" evidence="6">
    <location>
        <begin position="1356"/>
        <end position="1451"/>
    </location>
</feature>
<dbReference type="PANTHER" id="PTHR12792">
    <property type="entry name" value="EXTRA SPINDLE POLES 1-RELATED"/>
    <property type="match status" value="1"/>
</dbReference>
<protein>
    <recommendedName>
        <fullName evidence="2">separase</fullName>
        <ecNumber evidence="2">3.4.22.49</ecNumber>
    </recommendedName>
</protein>
<dbReference type="InterPro" id="IPR005314">
    <property type="entry name" value="Peptidase_C50"/>
</dbReference>
<organism evidence="7 8">
    <name type="scientific">Prototheca wickerhamii</name>
    <dbReference type="NCBI Taxonomy" id="3111"/>
    <lineage>
        <taxon>Eukaryota</taxon>
        <taxon>Viridiplantae</taxon>
        <taxon>Chlorophyta</taxon>
        <taxon>core chlorophytes</taxon>
        <taxon>Trebouxiophyceae</taxon>
        <taxon>Chlorellales</taxon>
        <taxon>Chlorellaceae</taxon>
        <taxon>Prototheca</taxon>
    </lineage>
</organism>
<dbReference type="GO" id="GO:0072686">
    <property type="term" value="C:mitotic spindle"/>
    <property type="evidence" value="ECO:0007669"/>
    <property type="project" value="TreeGrafter"/>
</dbReference>
<feature type="region of interest" description="Disordered" evidence="5">
    <location>
        <begin position="1119"/>
        <end position="1141"/>
    </location>
</feature>
<accession>A0AAD9INC9</accession>
<evidence type="ECO:0000313" key="8">
    <source>
        <dbReference type="Proteomes" id="UP001255856"/>
    </source>
</evidence>
<evidence type="ECO:0000313" key="7">
    <source>
        <dbReference type="EMBL" id="KAK2079582.1"/>
    </source>
</evidence>
<dbReference type="GO" id="GO:0006508">
    <property type="term" value="P:proteolysis"/>
    <property type="evidence" value="ECO:0007669"/>
    <property type="project" value="InterPro"/>
</dbReference>
<evidence type="ECO:0000259" key="6">
    <source>
        <dbReference type="PROSITE" id="PS51700"/>
    </source>
</evidence>
<gene>
    <name evidence="7" type="ORF">QBZ16_001977</name>
</gene>
<keyword evidence="8" id="KW-1185">Reference proteome</keyword>
<dbReference type="Pfam" id="PF03568">
    <property type="entry name" value="Separin_C"/>
    <property type="match status" value="1"/>
</dbReference>
<sequence>MAQAANGPKPAGHLLSRLAAQLEAALTRSERNDEALVALVSSLASRPEPALRDEVCALVEALAAGRPVLAITAWLVAAHAAPGSVRRTASLLDHATAALDDLSSTTATHSSPVVWHTINALRRRLAALPDPERQLPGVRVADLAMLLLSPALEPEGGLLLPEDIKDPAHVILAAAGQAARLIPLAMPDDEGGAHSSHPLVERMDATVQALTTEMSPLQPKAEELLWLSSALANAAAKLQRRSLGAACCLLRNALNAAAGAAQTRASPEAAPTLTRRALECVALHAQKSELSRTEADAEALLQVLERWSGALGPCWGPSAASTLPDQSTEVALVEHALAALPREKPAGAFVLDALRSISSAADGFLLAARLALLVLAAAGVPSEAKQAALGWLLDERPEPGASAADRARWLLRAGRCLLAAGAADVLRGRLSGAAFQKLIRSKLSLRKTETCAAGLAAVLGRKSSAAAAPETRESVQALHAQIRAVASGGVDADCAPPAALDAALEEARRLSDRGQLLTATVALAQAQRRANALLGKQGGEAPTVAPGPPPECAAAVFKMCVLRRHLEILWRLGAAFDDLVMTSEAHAAFREALHVACALGLPGPAAILLVRCAASSATQAAASAPEYLSQMQQLQDLERTEMDEVVGHAACMVLQQQENCQRRAADGVGAEGLTEPGSAALLRDLRARLAGTVADKGLPKLVKRAGFDLLSQLDPGSVAPSRAEAQGTYSGWLLDLGRAAAAAGPRVPCPLWGLQSRPAASSSSMDDDAEDASIRAQHPRPHGQLLRAAAASAAAAGLVHLAALCLLGSSGGELTLQRRLVDLTRADEGAGEPRGCSACVLLGLDPDLLSQLAGWPGDVLTPFQLRSEKGGDLESGDEENDWDALPWSLGDRTSSSSISGPPSRQRHDLLREANLAAARCLDDIVETLAGSTGALLCGISSIAGDALGLPPTAILWRLERGQPPLVLELPSGPPSETEALAARLERSLQLDDAADGAAPAAPSPGGLGRALTEVARIAAASTATMKDMPTGTQAQARTWWKARLDLDSELGAALRGLEGSALGPWRALLLGAPADEPDGCEELALALRTLGLEDGESGGSSLDVLRCLLRALRRAALTEDEARRAARDASHRRPTAAPAGRGVAVRRAIRFADEEAGKENAAVADAERALKGLHISQASAPNAGAKDHAADENSSSDPFASPPRSENKPLATARTPATASRARGSRLRAMASTGGAASMTPALPRLAVAFDAATPAAARARPDAGEETKIARAAPKTAPLLARARSREAEPGLCTRRPIILVLDAWVQALPWESLPSLEKQSTYRMPSVGLALDLKRAGKSLVGAHTPPDSPIVDPQDAFYALNPSGDLTETQTALQPLFEAQPRWQGLAGTAPDPGTIAAALQSRQLFVYCGHGSGEQYLPQHRMRLLRCSAAGLIMGCSSGRLRRSVCPVSGGAAASGAVLTYLVAGCPAVPANLWDVTDRDIDRLTKGLLERWLGADGAGHEQVAAPGPITDMSASVSAAREACRLRYLNGAAVVTYGLPTMLGR</sequence>
<evidence type="ECO:0000256" key="1">
    <source>
        <dbReference type="ARBA" id="ARBA00000451"/>
    </source>
</evidence>
<dbReference type="EC" id="3.4.22.49" evidence="2"/>
<dbReference type="PROSITE" id="PS51700">
    <property type="entry name" value="SEPARIN"/>
    <property type="match status" value="1"/>
</dbReference>
<feature type="compositionally biased region" description="Basic and acidic residues" evidence="5">
    <location>
        <begin position="1119"/>
        <end position="1131"/>
    </location>
</feature>
<dbReference type="PANTHER" id="PTHR12792:SF0">
    <property type="entry name" value="SEPARIN"/>
    <property type="match status" value="1"/>
</dbReference>
<dbReference type="Proteomes" id="UP001255856">
    <property type="component" value="Unassembled WGS sequence"/>
</dbReference>
<evidence type="ECO:0000256" key="4">
    <source>
        <dbReference type="ARBA" id="ARBA00022829"/>
    </source>
</evidence>
<feature type="compositionally biased region" description="Low complexity" evidence="5">
    <location>
        <begin position="1211"/>
        <end position="1222"/>
    </location>
</feature>
<evidence type="ECO:0000256" key="3">
    <source>
        <dbReference type="ARBA" id="ARBA00022801"/>
    </source>
</evidence>
<dbReference type="GO" id="GO:0004197">
    <property type="term" value="F:cysteine-type endopeptidase activity"/>
    <property type="evidence" value="ECO:0007669"/>
    <property type="project" value="InterPro"/>
</dbReference>
<feature type="region of interest" description="Disordered" evidence="5">
    <location>
        <begin position="1180"/>
        <end position="1236"/>
    </location>
</feature>
<dbReference type="GO" id="GO:0051307">
    <property type="term" value="P:meiotic chromosome separation"/>
    <property type="evidence" value="ECO:0007669"/>
    <property type="project" value="TreeGrafter"/>
</dbReference>
<dbReference type="EMBL" id="JASFZW010000002">
    <property type="protein sequence ID" value="KAK2079582.1"/>
    <property type="molecule type" value="Genomic_DNA"/>
</dbReference>
<dbReference type="InterPro" id="IPR030397">
    <property type="entry name" value="SEPARIN_core_dom"/>
</dbReference>